<keyword evidence="1" id="KW-0472">Membrane</keyword>
<evidence type="ECO:0000313" key="2">
    <source>
        <dbReference type="EMBL" id="CBL14432.1"/>
    </source>
</evidence>
<accession>D4L492</accession>
<dbReference type="KEGG" id="rix:RO1_42740"/>
<dbReference type="EMBL" id="FP929050">
    <property type="protein sequence ID" value="CBL14432.1"/>
    <property type="molecule type" value="Genomic_DNA"/>
</dbReference>
<feature type="transmembrane region" description="Helical" evidence="1">
    <location>
        <begin position="12"/>
        <end position="31"/>
    </location>
</feature>
<evidence type="ECO:0000256" key="1">
    <source>
        <dbReference type="SAM" id="Phobius"/>
    </source>
</evidence>
<keyword evidence="1" id="KW-1133">Transmembrane helix</keyword>
<organism evidence="2 3">
    <name type="scientific">Roseburia intestinalis XB6B4</name>
    <dbReference type="NCBI Taxonomy" id="718255"/>
    <lineage>
        <taxon>Bacteria</taxon>
        <taxon>Bacillati</taxon>
        <taxon>Bacillota</taxon>
        <taxon>Clostridia</taxon>
        <taxon>Lachnospirales</taxon>
        <taxon>Lachnospiraceae</taxon>
        <taxon>Roseburia</taxon>
    </lineage>
</organism>
<reference evidence="2 3" key="1">
    <citation type="submission" date="2010-03" db="EMBL/GenBank/DDBJ databases">
        <title>The genome sequence of Roseburia intestinalis XB6B4.</title>
        <authorList>
            <consortium name="metaHIT consortium -- http://www.metahit.eu/"/>
            <person name="Pajon A."/>
            <person name="Turner K."/>
            <person name="Parkhill J."/>
            <person name="Bernalier A."/>
        </authorList>
    </citation>
    <scope>NUCLEOTIDE SEQUENCE [LARGE SCALE GENOMIC DNA]</scope>
    <source>
        <strain evidence="2 3">XB6B4</strain>
    </source>
</reference>
<proteinExistence type="predicted"/>
<evidence type="ECO:0000313" key="3">
    <source>
        <dbReference type="Proteomes" id="UP000008953"/>
    </source>
</evidence>
<gene>
    <name evidence="2" type="ORF">RO1_42740</name>
</gene>
<dbReference type="AlphaFoldDB" id="D4L492"/>
<dbReference type="HOGENOM" id="CLU_3332533_0_0_9"/>
<name>D4L492_9FIRM</name>
<protein>
    <submittedName>
        <fullName evidence="2">Uncharacterized protein</fullName>
    </submittedName>
</protein>
<reference evidence="2 3" key="2">
    <citation type="submission" date="2010-03" db="EMBL/GenBank/DDBJ databases">
        <authorList>
            <person name="Pajon A."/>
        </authorList>
    </citation>
    <scope>NUCLEOTIDE SEQUENCE [LARGE SCALE GENOMIC DNA]</scope>
    <source>
        <strain evidence="2 3">XB6B4</strain>
    </source>
</reference>
<keyword evidence="1" id="KW-0812">Transmembrane</keyword>
<dbReference type="Proteomes" id="UP000008953">
    <property type="component" value="Chromosome"/>
</dbReference>
<sequence>MDAENHCGVDRCAALLCVVALVLVCVGIYIVNYGKEKA</sequence>
<dbReference type="PATRIC" id="fig|718255.3.peg.1689"/>